<accession>A0A212L8Y2</accession>
<dbReference type="EMBL" id="FMJC01000002">
    <property type="protein sequence ID" value="SCM73975.1"/>
    <property type="molecule type" value="Genomic_DNA"/>
</dbReference>
<name>A0A212L8Y2_9BACT</name>
<evidence type="ECO:0000256" key="1">
    <source>
        <dbReference type="SAM" id="MobiDB-lite"/>
    </source>
</evidence>
<evidence type="ECO:0000313" key="2">
    <source>
        <dbReference type="EMBL" id="SCM73975.1"/>
    </source>
</evidence>
<reference evidence="2" key="1">
    <citation type="submission" date="2016-08" db="EMBL/GenBank/DDBJ databases">
        <authorList>
            <person name="Seilhamer J.J."/>
        </authorList>
    </citation>
    <scope>NUCLEOTIDE SEQUENCE</scope>
    <source>
        <strain evidence="2">86-1</strain>
    </source>
</reference>
<protein>
    <submittedName>
        <fullName evidence="2">Uncharacterized protein</fullName>
    </submittedName>
</protein>
<dbReference type="RefSeq" id="WP_179980952.1">
    <property type="nucleotide sequence ID" value="NZ_LT608333.1"/>
</dbReference>
<proteinExistence type="predicted"/>
<organism evidence="2">
    <name type="scientific">uncultured Desulfovibrio sp</name>
    <dbReference type="NCBI Taxonomy" id="167968"/>
    <lineage>
        <taxon>Bacteria</taxon>
        <taxon>Pseudomonadati</taxon>
        <taxon>Thermodesulfobacteriota</taxon>
        <taxon>Desulfovibrionia</taxon>
        <taxon>Desulfovibrionales</taxon>
        <taxon>Desulfovibrionaceae</taxon>
        <taxon>Desulfovibrio</taxon>
        <taxon>environmental samples</taxon>
    </lineage>
</organism>
<feature type="compositionally biased region" description="Basic and acidic residues" evidence="1">
    <location>
        <begin position="105"/>
        <end position="126"/>
    </location>
</feature>
<gene>
    <name evidence="2" type="ORF">KL86DES1_21656</name>
</gene>
<sequence length="126" mass="13785">MSELNNNIETISAVLDILQNNALPSQKPVLRLLGDHLRLLVRCMDDAALCPLRLPSGTPTPDTSRLAAYPPATETSCRPDASYRPDNPLWPDASYSVDTSLSVDSPHRAAADGTARRVQEARHVRQ</sequence>
<dbReference type="AlphaFoldDB" id="A0A212L8Y2"/>
<feature type="region of interest" description="Disordered" evidence="1">
    <location>
        <begin position="54"/>
        <end position="126"/>
    </location>
</feature>